<dbReference type="InterPro" id="IPR003646">
    <property type="entry name" value="SH3-like_bac-type"/>
</dbReference>
<evidence type="ECO:0000259" key="2">
    <source>
        <dbReference type="PROSITE" id="PS51781"/>
    </source>
</evidence>
<dbReference type="Gene3D" id="2.30.30.40">
    <property type="entry name" value="SH3 Domains"/>
    <property type="match status" value="1"/>
</dbReference>
<organism evidence="3 4">
    <name type="scientific">Kaistia hirudinis</name>
    <dbReference type="NCBI Taxonomy" id="1293440"/>
    <lineage>
        <taxon>Bacteria</taxon>
        <taxon>Pseudomonadati</taxon>
        <taxon>Pseudomonadota</taxon>
        <taxon>Alphaproteobacteria</taxon>
        <taxon>Hyphomicrobiales</taxon>
        <taxon>Kaistiaceae</taxon>
        <taxon>Kaistia</taxon>
    </lineage>
</organism>
<feature type="domain" description="SH3b" evidence="2">
    <location>
        <begin position="39"/>
        <end position="102"/>
    </location>
</feature>
<proteinExistence type="predicted"/>
<feature type="region of interest" description="Disordered" evidence="1">
    <location>
        <begin position="171"/>
        <end position="267"/>
    </location>
</feature>
<accession>A0A840ATV3</accession>
<dbReference type="SMART" id="SM00287">
    <property type="entry name" value="SH3b"/>
    <property type="match status" value="1"/>
</dbReference>
<dbReference type="PROSITE" id="PS51781">
    <property type="entry name" value="SH3B"/>
    <property type="match status" value="1"/>
</dbReference>
<reference evidence="3 4" key="1">
    <citation type="submission" date="2020-08" db="EMBL/GenBank/DDBJ databases">
        <title>Genomic Encyclopedia of Type Strains, Phase IV (KMG-IV): sequencing the most valuable type-strain genomes for metagenomic binning, comparative biology and taxonomic classification.</title>
        <authorList>
            <person name="Goeker M."/>
        </authorList>
    </citation>
    <scope>NUCLEOTIDE SEQUENCE [LARGE SCALE GENOMIC DNA]</scope>
    <source>
        <strain evidence="3 4">DSM 25966</strain>
    </source>
</reference>
<dbReference type="Proteomes" id="UP000553963">
    <property type="component" value="Unassembled WGS sequence"/>
</dbReference>
<dbReference type="Pfam" id="PF08239">
    <property type="entry name" value="SH3_3"/>
    <property type="match status" value="1"/>
</dbReference>
<evidence type="ECO:0000256" key="1">
    <source>
        <dbReference type="SAM" id="MobiDB-lite"/>
    </source>
</evidence>
<dbReference type="RefSeq" id="WP_183400756.1">
    <property type="nucleotide sequence ID" value="NZ_JACIDS010000005.1"/>
</dbReference>
<dbReference type="InterPro" id="IPR036028">
    <property type="entry name" value="SH3-like_dom_sf"/>
</dbReference>
<dbReference type="AlphaFoldDB" id="A0A840ATV3"/>
<dbReference type="SUPFAM" id="SSF50044">
    <property type="entry name" value="SH3-domain"/>
    <property type="match status" value="1"/>
</dbReference>
<comment type="caution">
    <text evidence="3">The sequence shown here is derived from an EMBL/GenBank/DDBJ whole genome shotgun (WGS) entry which is preliminary data.</text>
</comment>
<dbReference type="PRINTS" id="PR01217">
    <property type="entry name" value="PRICHEXTENSN"/>
</dbReference>
<sequence>MSIIGHSGPASDGSGLRRRFSIGALGLLAGLVLAPSLAAAVDGFTTGNVNMRTGPGTGFDKITTLPAGTGVDVIGCTDNGWCQVSAGGPPGWVSRSYLERMSGPPPAYDGPPIVVAPPVVVPPPYYGGFYGPGWYPPLGWGPGYPGYRPPPPGWRPPPGYGPPGYPPRPGYGPPGYPPPPPGYGPPGYRPPPPGYGQPGYRPPPPPPGGQPGYRPPPPPPGGQPGYRPPPPGAPLPGYQPPIRQPGFPQQGGKKPMFGCDPILAPCQ</sequence>
<name>A0A840ATV3_9HYPH</name>
<evidence type="ECO:0000313" key="4">
    <source>
        <dbReference type="Proteomes" id="UP000553963"/>
    </source>
</evidence>
<gene>
    <name evidence="3" type="ORF">GGR25_004176</name>
</gene>
<dbReference type="EMBL" id="JACIDS010000005">
    <property type="protein sequence ID" value="MBB3933112.1"/>
    <property type="molecule type" value="Genomic_DNA"/>
</dbReference>
<feature type="compositionally biased region" description="Pro residues" evidence="1">
    <location>
        <begin position="171"/>
        <end position="243"/>
    </location>
</feature>
<keyword evidence="4" id="KW-1185">Reference proteome</keyword>
<protein>
    <submittedName>
        <fullName evidence="3">Uncharacterized protein YraI</fullName>
    </submittedName>
</protein>
<evidence type="ECO:0000313" key="3">
    <source>
        <dbReference type="EMBL" id="MBB3933112.1"/>
    </source>
</evidence>